<dbReference type="CDD" id="cd19501">
    <property type="entry name" value="RecA-like_FtsH"/>
    <property type="match status" value="1"/>
</dbReference>
<dbReference type="GeneID" id="95611940"/>
<feature type="binding site" evidence="15">
    <location>
        <position position="435"/>
    </location>
    <ligand>
        <name>Zn(2+)</name>
        <dbReference type="ChEBI" id="CHEBI:29105"/>
        <note>catalytic</note>
    </ligand>
</feature>
<dbReference type="PANTHER" id="PTHR23076">
    <property type="entry name" value="METALLOPROTEASE M41 FTSH"/>
    <property type="match status" value="1"/>
</dbReference>
<dbReference type="GO" id="GO:0005886">
    <property type="term" value="C:plasma membrane"/>
    <property type="evidence" value="ECO:0007669"/>
    <property type="project" value="UniProtKB-SubCell"/>
</dbReference>
<comment type="subcellular location">
    <subcellularLocation>
        <location evidence="15">Cell membrane</location>
        <topology evidence="15">Multi-pass membrane protein</topology>
        <orientation evidence="15">Cytoplasmic side</orientation>
    </subcellularLocation>
    <subcellularLocation>
        <location evidence="1">Membrane</location>
    </subcellularLocation>
</comment>
<keyword evidence="10 15" id="KW-0067">ATP-binding</keyword>
<gene>
    <name evidence="19" type="primary">hflB</name>
    <name evidence="15" type="synonym">ftsH</name>
    <name evidence="19" type="ORF">CP980_15430</name>
</gene>
<feature type="domain" description="AAA+ ATPase" evidence="18">
    <location>
        <begin position="205"/>
        <end position="344"/>
    </location>
</feature>
<dbReference type="PANTHER" id="PTHR23076:SF97">
    <property type="entry name" value="ATP-DEPENDENT ZINC METALLOPROTEASE YME1L1"/>
    <property type="match status" value="1"/>
</dbReference>
<evidence type="ECO:0000256" key="14">
    <source>
        <dbReference type="ARBA" id="ARBA00061570"/>
    </source>
</evidence>
<dbReference type="Pfam" id="PF00004">
    <property type="entry name" value="AAA"/>
    <property type="match status" value="1"/>
</dbReference>
<dbReference type="GO" id="GO:0030163">
    <property type="term" value="P:protein catabolic process"/>
    <property type="evidence" value="ECO:0007669"/>
    <property type="project" value="UniProtKB-UniRule"/>
</dbReference>
<feature type="transmembrane region" description="Helical" evidence="15">
    <location>
        <begin position="12"/>
        <end position="34"/>
    </location>
</feature>
<comment type="subunit">
    <text evidence="15">Homohexamer.</text>
</comment>
<dbReference type="Gene3D" id="3.40.50.300">
    <property type="entry name" value="P-loop containing nucleotide triphosphate hydrolases"/>
    <property type="match status" value="1"/>
</dbReference>
<comment type="function">
    <text evidence="15">Acts as a processive, ATP-dependent zinc metallopeptidase for both cytoplasmic and membrane proteins. Plays a role in the quality control of integral membrane proteins.</text>
</comment>
<comment type="similarity">
    <text evidence="14 15">In the central section; belongs to the AAA ATPase family.</text>
</comment>
<dbReference type="GO" id="GO:0016887">
    <property type="term" value="F:ATP hydrolysis activity"/>
    <property type="evidence" value="ECO:0007669"/>
    <property type="project" value="UniProtKB-UniRule"/>
</dbReference>
<keyword evidence="4 15" id="KW-0645">Protease</keyword>
<dbReference type="Pfam" id="PF06480">
    <property type="entry name" value="FtsH_ext"/>
    <property type="match status" value="1"/>
</dbReference>
<feature type="binding site" evidence="15">
    <location>
        <position position="511"/>
    </location>
    <ligand>
        <name>Zn(2+)</name>
        <dbReference type="ChEBI" id="CHEBI:29105"/>
        <note>catalytic</note>
    </ligand>
</feature>
<evidence type="ECO:0000259" key="18">
    <source>
        <dbReference type="SMART" id="SM00382"/>
    </source>
</evidence>
<dbReference type="PROSITE" id="PS00674">
    <property type="entry name" value="AAA"/>
    <property type="match status" value="1"/>
</dbReference>
<comment type="similarity">
    <text evidence="2 15">In the C-terminal section; belongs to the peptidase M41 family.</text>
</comment>
<feature type="binding site" evidence="15">
    <location>
        <position position="439"/>
    </location>
    <ligand>
        <name>Zn(2+)</name>
        <dbReference type="ChEBI" id="CHEBI:29105"/>
        <note>catalytic</note>
    </ligand>
</feature>
<dbReference type="Gene3D" id="1.10.8.60">
    <property type="match status" value="1"/>
</dbReference>
<dbReference type="FunFam" id="1.20.58.760:FF:000002">
    <property type="entry name" value="ATP-dependent zinc metalloprotease FtsH"/>
    <property type="match status" value="1"/>
</dbReference>
<dbReference type="InterPro" id="IPR003593">
    <property type="entry name" value="AAA+_ATPase"/>
</dbReference>
<feature type="region of interest" description="Disordered" evidence="17">
    <location>
        <begin position="622"/>
        <end position="673"/>
    </location>
</feature>
<dbReference type="InterPro" id="IPR003960">
    <property type="entry name" value="ATPase_AAA_CS"/>
</dbReference>
<dbReference type="Proteomes" id="UP000325563">
    <property type="component" value="Chromosome"/>
</dbReference>
<dbReference type="NCBIfam" id="TIGR01241">
    <property type="entry name" value="FtsH_fam"/>
    <property type="match status" value="1"/>
</dbReference>
<dbReference type="HAMAP" id="MF_01458">
    <property type="entry name" value="FtsH"/>
    <property type="match status" value="1"/>
</dbReference>
<evidence type="ECO:0000256" key="15">
    <source>
        <dbReference type="HAMAP-Rule" id="MF_01458"/>
    </source>
</evidence>
<sequence>MDVKRYFRGPVMWIVLAVLAVVVLMNVVGSGGGYKSVETSEVIKAINSGQVESAKLTTGDSQMIKIELKKDQKLGDNDGTKFQANYIGDQGVQLAQNLQTKFEAGQIPDGYTVSPDKTSPFLSVLLSLLPFVLIVVVFLFLMNQMQGGGSRVMNFGKSKAKLITKDTPKTTFADVAGSDEAVEELHEIKEFLQEPAKFQAVGAKIPKGVLLYGPPGTGKTLLARAVAGEAGVPFYSISGSDFVEMFVGVGASRVRDLFEQAKANAPAIVFVDEIDAVGRHRGAGLGGGHDEREQTLNQLLVEMDGFDVKGGVILIAATNRPDILDPALLRPGRFDRQIAVDRPDMQGRLEILKVHQKGKPVAPDVDLSAVARRTPGFTGADLSNVLNEAALLTARSDRKLIDNHMLDEAIDRVVAGPQKRTRIMSDREKKITAYHEGGHALVAAASPNSDPVHKITILSRGRALGYTMVLPDEDKYSTTRNEMLDQLAYMLGGRAAEELVFHDPTTGAANDIEKATATARAMVTQYGMTERLGAIKFGGDNTEPFLGREMSHPRDYSEEVAALVDEEVKKLIETAHNEAWEILVENRDVLDNLVLALLEKETLGKEEIAEIFSTIVKRPARPAWTGSSHRTPSTRPPVLSPKELQLTNSANGVSTGTPAVSVEKDPAPEDRAE</sequence>
<evidence type="ECO:0000256" key="1">
    <source>
        <dbReference type="ARBA" id="ARBA00004370"/>
    </source>
</evidence>
<feature type="transmembrane region" description="Helical" evidence="15">
    <location>
        <begin position="121"/>
        <end position="141"/>
    </location>
</feature>
<dbReference type="SUPFAM" id="SSF140990">
    <property type="entry name" value="FtsH protease domain-like"/>
    <property type="match status" value="1"/>
</dbReference>
<dbReference type="InterPro" id="IPR027417">
    <property type="entry name" value="P-loop_NTPase"/>
</dbReference>
<dbReference type="InterPro" id="IPR011546">
    <property type="entry name" value="Pept_M41_FtsH_extracell"/>
</dbReference>
<dbReference type="InterPro" id="IPR041569">
    <property type="entry name" value="AAA_lid_3"/>
</dbReference>
<dbReference type="FunFam" id="1.10.8.60:FF:000001">
    <property type="entry name" value="ATP-dependent zinc metalloprotease FtsH"/>
    <property type="match status" value="1"/>
</dbReference>
<keyword evidence="8 15" id="KW-0378">Hydrolase</keyword>
<evidence type="ECO:0000313" key="19">
    <source>
        <dbReference type="EMBL" id="QEV46307.1"/>
    </source>
</evidence>
<organism evidence="19 20">
    <name type="scientific">Streptomyces vinaceus</name>
    <dbReference type="NCBI Taxonomy" id="1960"/>
    <lineage>
        <taxon>Bacteria</taxon>
        <taxon>Bacillati</taxon>
        <taxon>Actinomycetota</taxon>
        <taxon>Actinomycetes</taxon>
        <taxon>Kitasatosporales</taxon>
        <taxon>Streptomycetaceae</taxon>
        <taxon>Streptomyces</taxon>
    </lineage>
</organism>
<dbReference type="EC" id="3.4.24.-" evidence="15"/>
<feature type="compositionally biased region" description="Polar residues" evidence="17">
    <location>
        <begin position="645"/>
        <end position="658"/>
    </location>
</feature>
<keyword evidence="20" id="KW-1185">Reference proteome</keyword>
<keyword evidence="13 15" id="KW-0472">Membrane</keyword>
<reference evidence="19 20" key="1">
    <citation type="submission" date="2017-09" db="EMBL/GenBank/DDBJ databases">
        <authorList>
            <person name="Lee N."/>
            <person name="Cho B.-K."/>
        </authorList>
    </citation>
    <scope>NUCLEOTIDE SEQUENCE [LARGE SCALE GENOMIC DNA]</scope>
    <source>
        <strain evidence="19 20">ATCC 27476</strain>
    </source>
</reference>
<feature type="binding site" evidence="15">
    <location>
        <begin position="213"/>
        <end position="220"/>
    </location>
    <ligand>
        <name>ATP</name>
        <dbReference type="ChEBI" id="CHEBI:30616"/>
    </ligand>
</feature>
<evidence type="ECO:0000256" key="4">
    <source>
        <dbReference type="ARBA" id="ARBA00022670"/>
    </source>
</evidence>
<evidence type="ECO:0000256" key="11">
    <source>
        <dbReference type="ARBA" id="ARBA00022989"/>
    </source>
</evidence>
<dbReference type="EMBL" id="CP023692">
    <property type="protein sequence ID" value="QEV46307.1"/>
    <property type="molecule type" value="Genomic_DNA"/>
</dbReference>
<keyword evidence="9 15" id="KW-0862">Zinc</keyword>
<evidence type="ECO:0000256" key="5">
    <source>
        <dbReference type="ARBA" id="ARBA00022692"/>
    </source>
</evidence>
<name>A0A5J6J535_STRVI</name>
<evidence type="ECO:0000256" key="16">
    <source>
        <dbReference type="RuleBase" id="RU003651"/>
    </source>
</evidence>
<evidence type="ECO:0000256" key="7">
    <source>
        <dbReference type="ARBA" id="ARBA00022741"/>
    </source>
</evidence>
<dbReference type="SUPFAM" id="SSF52540">
    <property type="entry name" value="P-loop containing nucleoside triphosphate hydrolases"/>
    <property type="match status" value="1"/>
</dbReference>
<dbReference type="InterPro" id="IPR003959">
    <property type="entry name" value="ATPase_AAA_core"/>
</dbReference>
<evidence type="ECO:0000256" key="13">
    <source>
        <dbReference type="ARBA" id="ARBA00023136"/>
    </source>
</evidence>
<keyword evidence="11 15" id="KW-1133">Transmembrane helix</keyword>
<keyword evidence="6 15" id="KW-0479">Metal-binding</keyword>
<keyword evidence="12 15" id="KW-0482">Metalloprotease</keyword>
<evidence type="ECO:0000256" key="12">
    <source>
        <dbReference type="ARBA" id="ARBA00023049"/>
    </source>
</evidence>
<comment type="similarity">
    <text evidence="16">Belongs to the AAA ATPase family.</text>
</comment>
<evidence type="ECO:0000256" key="9">
    <source>
        <dbReference type="ARBA" id="ARBA00022833"/>
    </source>
</evidence>
<dbReference type="InterPro" id="IPR005936">
    <property type="entry name" value="FtsH"/>
</dbReference>
<evidence type="ECO:0000256" key="10">
    <source>
        <dbReference type="ARBA" id="ARBA00022840"/>
    </source>
</evidence>
<evidence type="ECO:0000256" key="3">
    <source>
        <dbReference type="ARBA" id="ARBA00022475"/>
    </source>
</evidence>
<dbReference type="GO" id="GO:0008270">
    <property type="term" value="F:zinc ion binding"/>
    <property type="evidence" value="ECO:0007669"/>
    <property type="project" value="UniProtKB-UniRule"/>
</dbReference>
<dbReference type="Pfam" id="PF17862">
    <property type="entry name" value="AAA_lid_3"/>
    <property type="match status" value="1"/>
</dbReference>
<dbReference type="SMART" id="SM00382">
    <property type="entry name" value="AAA"/>
    <property type="match status" value="1"/>
</dbReference>
<protein>
    <recommendedName>
        <fullName evidence="15">ATP-dependent zinc metalloprotease FtsH</fullName>
        <ecNumber evidence="15">3.4.24.-</ecNumber>
    </recommendedName>
</protein>
<dbReference type="KEGG" id="svn:CP980_15430"/>
<evidence type="ECO:0000256" key="17">
    <source>
        <dbReference type="SAM" id="MobiDB-lite"/>
    </source>
</evidence>
<dbReference type="Pfam" id="PF01434">
    <property type="entry name" value="Peptidase_M41"/>
    <property type="match status" value="1"/>
</dbReference>
<keyword evidence="5 15" id="KW-0812">Transmembrane</keyword>
<dbReference type="InterPro" id="IPR037219">
    <property type="entry name" value="Peptidase_M41-like"/>
</dbReference>
<keyword evidence="7 15" id="KW-0547">Nucleotide-binding</keyword>
<proteinExistence type="inferred from homology"/>
<dbReference type="RefSeq" id="WP_132758456.1">
    <property type="nucleotide sequence ID" value="NZ_BNBW01000017.1"/>
</dbReference>
<comment type="cofactor">
    <cofactor evidence="15">
        <name>Zn(2+)</name>
        <dbReference type="ChEBI" id="CHEBI:29105"/>
    </cofactor>
    <text evidence="15">Binds 1 zinc ion per subunit.</text>
</comment>
<evidence type="ECO:0000313" key="20">
    <source>
        <dbReference type="Proteomes" id="UP000325563"/>
    </source>
</evidence>
<evidence type="ECO:0000256" key="8">
    <source>
        <dbReference type="ARBA" id="ARBA00022801"/>
    </source>
</evidence>
<dbReference type="GO" id="GO:0005524">
    <property type="term" value="F:ATP binding"/>
    <property type="evidence" value="ECO:0007669"/>
    <property type="project" value="UniProtKB-UniRule"/>
</dbReference>
<dbReference type="GO" id="GO:0004222">
    <property type="term" value="F:metalloendopeptidase activity"/>
    <property type="evidence" value="ECO:0007669"/>
    <property type="project" value="InterPro"/>
</dbReference>
<feature type="active site" evidence="15">
    <location>
        <position position="436"/>
    </location>
</feature>
<feature type="compositionally biased region" description="Basic and acidic residues" evidence="17">
    <location>
        <begin position="662"/>
        <end position="673"/>
    </location>
</feature>
<keyword evidence="3 15" id="KW-1003">Cell membrane</keyword>
<evidence type="ECO:0000256" key="6">
    <source>
        <dbReference type="ARBA" id="ARBA00022723"/>
    </source>
</evidence>
<dbReference type="Gene3D" id="1.20.58.760">
    <property type="entry name" value="Peptidase M41"/>
    <property type="match status" value="1"/>
</dbReference>
<dbReference type="AlphaFoldDB" id="A0A5J6J535"/>
<dbReference type="GO" id="GO:0004176">
    <property type="term" value="F:ATP-dependent peptidase activity"/>
    <property type="evidence" value="ECO:0007669"/>
    <property type="project" value="InterPro"/>
</dbReference>
<evidence type="ECO:0000256" key="2">
    <source>
        <dbReference type="ARBA" id="ARBA00010044"/>
    </source>
</evidence>
<dbReference type="GO" id="GO:0006508">
    <property type="term" value="P:proteolysis"/>
    <property type="evidence" value="ECO:0007669"/>
    <property type="project" value="UniProtKB-KW"/>
</dbReference>
<accession>A0A5J6J535</accession>
<dbReference type="InterPro" id="IPR000642">
    <property type="entry name" value="Peptidase_M41"/>
</dbReference>
<dbReference type="FunFam" id="3.40.50.300:FF:000001">
    <property type="entry name" value="ATP-dependent zinc metalloprotease FtsH"/>
    <property type="match status" value="1"/>
</dbReference>